<evidence type="ECO:0000313" key="1">
    <source>
        <dbReference type="EMBL" id="VAW65379.1"/>
    </source>
</evidence>
<protein>
    <recommendedName>
        <fullName evidence="2">Co-chaperone DjlA N-terminal domain-containing protein</fullName>
    </recommendedName>
</protein>
<sequence length="80" mass="9299">MNRENKDFLEMAFRSIQCFSNDGKLLTDELEELVTIALKDGTVDDNEKRILNNIFSRLTASDLTPDMLKKIEEIRSKYNV</sequence>
<evidence type="ECO:0008006" key="2">
    <source>
        <dbReference type="Google" id="ProtNLM"/>
    </source>
</evidence>
<name>A0A3B0XU36_9ZZZZ</name>
<proteinExistence type="predicted"/>
<accession>A0A3B0XU36</accession>
<reference evidence="1" key="1">
    <citation type="submission" date="2018-06" db="EMBL/GenBank/DDBJ databases">
        <authorList>
            <person name="Zhirakovskaya E."/>
        </authorList>
    </citation>
    <scope>NUCLEOTIDE SEQUENCE</scope>
</reference>
<organism evidence="1">
    <name type="scientific">hydrothermal vent metagenome</name>
    <dbReference type="NCBI Taxonomy" id="652676"/>
    <lineage>
        <taxon>unclassified sequences</taxon>
        <taxon>metagenomes</taxon>
        <taxon>ecological metagenomes</taxon>
    </lineage>
</organism>
<gene>
    <name evidence="1" type="ORF">MNBD_GAMMA09-2951</name>
</gene>
<dbReference type="EMBL" id="UOFI01000067">
    <property type="protein sequence ID" value="VAW65379.1"/>
    <property type="molecule type" value="Genomic_DNA"/>
</dbReference>
<dbReference type="AlphaFoldDB" id="A0A3B0XU36"/>